<evidence type="ECO:0000313" key="3">
    <source>
        <dbReference type="Proteomes" id="UP001230915"/>
    </source>
</evidence>
<evidence type="ECO:0000256" key="1">
    <source>
        <dbReference type="SAM" id="Phobius"/>
    </source>
</evidence>
<feature type="transmembrane region" description="Helical" evidence="1">
    <location>
        <begin position="79"/>
        <end position="96"/>
    </location>
</feature>
<keyword evidence="1" id="KW-1133">Transmembrane helix</keyword>
<feature type="transmembrane region" description="Helical" evidence="1">
    <location>
        <begin position="102"/>
        <end position="125"/>
    </location>
</feature>
<feature type="transmembrane region" description="Helical" evidence="1">
    <location>
        <begin position="317"/>
        <end position="337"/>
    </location>
</feature>
<dbReference type="RefSeq" id="WP_308865346.1">
    <property type="nucleotide sequence ID" value="NZ_JAVHUL010000039.1"/>
</dbReference>
<comment type="caution">
    <text evidence="2">The sequence shown here is derived from an EMBL/GenBank/DDBJ whole genome shotgun (WGS) entry which is preliminary data.</text>
</comment>
<accession>A0ABU1A3S0</accession>
<feature type="transmembrane region" description="Helical" evidence="1">
    <location>
        <begin position="277"/>
        <end position="297"/>
    </location>
</feature>
<gene>
    <name evidence="2" type="ORF">RBU60_12275</name>
</gene>
<keyword evidence="1" id="KW-0472">Membrane</keyword>
<protein>
    <submittedName>
        <fullName evidence="2">Uncharacterized protein</fullName>
    </submittedName>
</protein>
<feature type="transmembrane region" description="Helical" evidence="1">
    <location>
        <begin position="375"/>
        <end position="395"/>
    </location>
</feature>
<feature type="transmembrane region" description="Helical" evidence="1">
    <location>
        <begin position="137"/>
        <end position="159"/>
    </location>
</feature>
<reference evidence="2 3" key="1">
    <citation type="submission" date="2023-08" db="EMBL/GenBank/DDBJ databases">
        <title>Mesonia sp. MT50, isolated from deep-sea sediment of the Mariana Trench.</title>
        <authorList>
            <person name="Fu H."/>
        </authorList>
    </citation>
    <scope>NUCLEOTIDE SEQUENCE [LARGE SCALE GENOMIC DNA]</scope>
    <source>
        <strain evidence="2 3">MT50</strain>
    </source>
</reference>
<keyword evidence="3" id="KW-1185">Reference proteome</keyword>
<feature type="transmembrane region" description="Helical" evidence="1">
    <location>
        <begin position="9"/>
        <end position="28"/>
    </location>
</feature>
<feature type="transmembrane region" description="Helical" evidence="1">
    <location>
        <begin position="48"/>
        <end position="67"/>
    </location>
</feature>
<sequence>MLSTKKQTLIALSLFFLAALAGLFLRFLNVNPLDEVNFRYFVHAHSHVALLGWIHLALMLLINKLVLKNYVPLKVYSRIFYATLFAVVGMLLSFPFQGYAAISIGFSTLFILVSYVFYWAFIHYIPKEDRQTSGLKCIRFALVYMVLSSLGTWAIGAVMTTLGPVSDWYRIAIYFYLHFQYNGWMILALVGLILLVFENHDIYFGKRNFSRFLLTFHVGILLSFFISVLFTSPPDIFYLLAVIGAALQLMSFNFLFSFFRKIKWFLLQKFTRLQRNLFRWFVVLLASKLVMQLLAGFPQIAPWITQYKNLSIGFLHWVFLGVTCIGLFLLLDFIGMFKINLLQFSLYVVAFLGTEALIFLKPLSNIFDFPLPNNYNWWLFYTSLLLVLVIGSMWMRQIQLSIKKTTRRQSL</sequence>
<keyword evidence="1" id="KW-0812">Transmembrane</keyword>
<name>A0ABU1A3S0_9FLAO</name>
<feature type="transmembrane region" description="Helical" evidence="1">
    <location>
        <begin position="344"/>
        <end position="363"/>
    </location>
</feature>
<dbReference type="Proteomes" id="UP001230915">
    <property type="component" value="Unassembled WGS sequence"/>
</dbReference>
<dbReference type="EMBL" id="JAVHUL010000039">
    <property type="protein sequence ID" value="MDQ7918352.1"/>
    <property type="molecule type" value="Genomic_DNA"/>
</dbReference>
<organism evidence="2 3">
    <name type="scientific">Mesonia profundi</name>
    <dbReference type="NCBI Taxonomy" id="3070998"/>
    <lineage>
        <taxon>Bacteria</taxon>
        <taxon>Pseudomonadati</taxon>
        <taxon>Bacteroidota</taxon>
        <taxon>Flavobacteriia</taxon>
        <taxon>Flavobacteriales</taxon>
        <taxon>Flavobacteriaceae</taxon>
        <taxon>Mesonia</taxon>
    </lineage>
</organism>
<feature type="transmembrane region" description="Helical" evidence="1">
    <location>
        <begin position="209"/>
        <end position="230"/>
    </location>
</feature>
<feature type="transmembrane region" description="Helical" evidence="1">
    <location>
        <begin position="179"/>
        <end position="197"/>
    </location>
</feature>
<feature type="transmembrane region" description="Helical" evidence="1">
    <location>
        <begin position="236"/>
        <end position="256"/>
    </location>
</feature>
<proteinExistence type="predicted"/>
<evidence type="ECO:0000313" key="2">
    <source>
        <dbReference type="EMBL" id="MDQ7918352.1"/>
    </source>
</evidence>